<comment type="caution">
    <text evidence="5">The sequence shown here is derived from an EMBL/GenBank/DDBJ whole genome shotgun (WGS) entry which is preliminary data.</text>
</comment>
<reference evidence="5 6" key="1">
    <citation type="journal article" date="2019" name="Int. J. Syst. Evol. Microbiol.">
        <title>The Global Catalogue of Microorganisms (GCM) 10K type strain sequencing project: providing services to taxonomists for standard genome sequencing and annotation.</title>
        <authorList>
            <consortium name="The Broad Institute Genomics Platform"/>
            <consortium name="The Broad Institute Genome Sequencing Center for Infectious Disease"/>
            <person name="Wu L."/>
            <person name="Ma J."/>
        </authorList>
    </citation>
    <scope>NUCLEOTIDE SEQUENCE [LARGE SCALE GENOMIC DNA]</scope>
    <source>
        <strain evidence="5 6">JCM 14942</strain>
    </source>
</reference>
<evidence type="ECO:0000256" key="1">
    <source>
        <dbReference type="ARBA" id="ARBA00001946"/>
    </source>
</evidence>
<proteinExistence type="predicted"/>
<evidence type="ECO:0000256" key="2">
    <source>
        <dbReference type="ARBA" id="ARBA00022723"/>
    </source>
</evidence>
<feature type="domain" description="HpcH/HpaI aldolase/citrate lyase" evidence="4">
    <location>
        <begin position="13"/>
        <end position="244"/>
    </location>
</feature>
<keyword evidence="3" id="KW-0460">Magnesium</keyword>
<dbReference type="PIRSF" id="PIRSF015582">
    <property type="entry name" value="Cit_lyase_B"/>
    <property type="match status" value="1"/>
</dbReference>
<dbReference type="Gene3D" id="3.20.20.60">
    <property type="entry name" value="Phosphoenolpyruvate-binding domains"/>
    <property type="match status" value="1"/>
</dbReference>
<dbReference type="Pfam" id="PF03328">
    <property type="entry name" value="HpcH_HpaI"/>
    <property type="match status" value="1"/>
</dbReference>
<dbReference type="InterPro" id="IPR005000">
    <property type="entry name" value="Aldolase/citrate-lyase_domain"/>
</dbReference>
<dbReference type="PANTHER" id="PTHR32308">
    <property type="entry name" value="LYASE BETA SUBUNIT, PUTATIVE (AFU_ORTHOLOGUE AFUA_4G13030)-RELATED"/>
    <property type="match status" value="1"/>
</dbReference>
<keyword evidence="5" id="KW-0456">Lyase</keyword>
<gene>
    <name evidence="5" type="ORF">GCM10009788_20260</name>
</gene>
<dbReference type="InterPro" id="IPR015813">
    <property type="entry name" value="Pyrv/PenolPyrv_kinase-like_dom"/>
</dbReference>
<evidence type="ECO:0000256" key="3">
    <source>
        <dbReference type="ARBA" id="ARBA00022842"/>
    </source>
</evidence>
<sequence length="322" mass="33796">MMVEKSERLRRSELAVPATSTKMIAKAAASETDLVFLDLEDSVAVSAKAAARANVVAGLGELDWGGKIRACRVNAIGSDWFYDDLHEVVGGAGRHLDLIVLPKVMTARDVWFVDDLLTHLERRAGIEVGAIGIEVLIEEAQALLNVHSIAAASPRLEALILGVGDLAASQGVPGAHIGAAPSDTDSRGGDIWEYARQRVVVAARAHGLAPVDGPYADYGDTAGYARSASSFASIGGVGKWCIHPAQVPLANKAFSPSADEVAQAEEVVSMVRRAEADGLGAVGVGGVMLDAATARIFEQTLDRARLCQEAGSRRRNTLAPAQ</sequence>
<dbReference type="InterPro" id="IPR040442">
    <property type="entry name" value="Pyrv_kinase-like_dom_sf"/>
</dbReference>
<evidence type="ECO:0000313" key="5">
    <source>
        <dbReference type="EMBL" id="GAA1515908.1"/>
    </source>
</evidence>
<organism evidence="5 6">
    <name type="scientific">Nocardioides humi</name>
    <dbReference type="NCBI Taxonomy" id="449461"/>
    <lineage>
        <taxon>Bacteria</taxon>
        <taxon>Bacillati</taxon>
        <taxon>Actinomycetota</taxon>
        <taxon>Actinomycetes</taxon>
        <taxon>Propionibacteriales</taxon>
        <taxon>Nocardioidaceae</taxon>
        <taxon>Nocardioides</taxon>
    </lineage>
</organism>
<accession>A0ABN2ABT8</accession>
<keyword evidence="2" id="KW-0479">Metal-binding</keyword>
<dbReference type="EMBL" id="BAAAOR010000014">
    <property type="protein sequence ID" value="GAA1515908.1"/>
    <property type="molecule type" value="Genomic_DNA"/>
</dbReference>
<evidence type="ECO:0000313" key="6">
    <source>
        <dbReference type="Proteomes" id="UP001500842"/>
    </source>
</evidence>
<name>A0ABN2ABT8_9ACTN</name>
<keyword evidence="6" id="KW-1185">Reference proteome</keyword>
<dbReference type="InterPro" id="IPR011206">
    <property type="entry name" value="Citrate_lyase_beta/mcl1/mcl2"/>
</dbReference>
<dbReference type="Proteomes" id="UP001500842">
    <property type="component" value="Unassembled WGS sequence"/>
</dbReference>
<dbReference type="GO" id="GO:0016829">
    <property type="term" value="F:lyase activity"/>
    <property type="evidence" value="ECO:0007669"/>
    <property type="project" value="UniProtKB-KW"/>
</dbReference>
<evidence type="ECO:0000259" key="4">
    <source>
        <dbReference type="Pfam" id="PF03328"/>
    </source>
</evidence>
<comment type="cofactor">
    <cofactor evidence="1">
        <name>Mg(2+)</name>
        <dbReference type="ChEBI" id="CHEBI:18420"/>
    </cofactor>
</comment>
<dbReference type="SUPFAM" id="SSF51621">
    <property type="entry name" value="Phosphoenolpyruvate/pyruvate domain"/>
    <property type="match status" value="1"/>
</dbReference>
<protein>
    <submittedName>
        <fullName evidence="5">CoA ester lyase</fullName>
    </submittedName>
</protein>
<dbReference type="PANTHER" id="PTHR32308:SF10">
    <property type="entry name" value="CITRATE LYASE SUBUNIT BETA"/>
    <property type="match status" value="1"/>
</dbReference>